<evidence type="ECO:0000256" key="3">
    <source>
        <dbReference type="ARBA" id="ARBA00023163"/>
    </source>
</evidence>
<dbReference type="PANTHER" id="PTHR44688:SF16">
    <property type="entry name" value="DNA-BINDING TRANSCRIPTIONAL ACTIVATOR DEVR_DOSR"/>
    <property type="match status" value="1"/>
</dbReference>
<evidence type="ECO:0000256" key="1">
    <source>
        <dbReference type="ARBA" id="ARBA00023015"/>
    </source>
</evidence>
<evidence type="ECO:0000256" key="2">
    <source>
        <dbReference type="ARBA" id="ARBA00023125"/>
    </source>
</evidence>
<dbReference type="PANTHER" id="PTHR44688">
    <property type="entry name" value="DNA-BINDING TRANSCRIPTIONAL ACTIVATOR DEVR_DOSR"/>
    <property type="match status" value="1"/>
</dbReference>
<feature type="domain" description="HTH luxR-type" evidence="4">
    <location>
        <begin position="173"/>
        <end position="238"/>
    </location>
</feature>
<dbReference type="InterPro" id="IPR016032">
    <property type="entry name" value="Sig_transdc_resp-reg_C-effctor"/>
</dbReference>
<dbReference type="PROSITE" id="PS50043">
    <property type="entry name" value="HTH_LUXR_2"/>
    <property type="match status" value="1"/>
</dbReference>
<dbReference type="Pfam" id="PF00196">
    <property type="entry name" value="GerE"/>
    <property type="match status" value="1"/>
</dbReference>
<evidence type="ECO:0000313" key="6">
    <source>
        <dbReference type="Proteomes" id="UP000595349"/>
    </source>
</evidence>
<dbReference type="SMART" id="SM00421">
    <property type="entry name" value="HTH_LUXR"/>
    <property type="match status" value="1"/>
</dbReference>
<proteinExistence type="predicted"/>
<evidence type="ECO:0000259" key="4">
    <source>
        <dbReference type="PROSITE" id="PS50043"/>
    </source>
</evidence>
<accession>A0A7T7CGV0</accession>
<dbReference type="CDD" id="cd06170">
    <property type="entry name" value="LuxR_C_like"/>
    <property type="match status" value="1"/>
</dbReference>
<dbReference type="InterPro" id="IPR000792">
    <property type="entry name" value="Tscrpt_reg_LuxR_C"/>
</dbReference>
<dbReference type="GO" id="GO:0003677">
    <property type="term" value="F:DNA binding"/>
    <property type="evidence" value="ECO:0007669"/>
    <property type="project" value="UniProtKB-KW"/>
</dbReference>
<keyword evidence="2" id="KW-0238">DNA-binding</keyword>
<keyword evidence="3" id="KW-0804">Transcription</keyword>
<dbReference type="GO" id="GO:0006355">
    <property type="term" value="P:regulation of DNA-templated transcription"/>
    <property type="evidence" value="ECO:0007669"/>
    <property type="project" value="InterPro"/>
</dbReference>
<dbReference type="SUPFAM" id="SSF46894">
    <property type="entry name" value="C-terminal effector domain of the bipartite response regulators"/>
    <property type="match status" value="1"/>
</dbReference>
<dbReference type="KEGG" id="scib:HUG20_17760"/>
<dbReference type="AlphaFoldDB" id="A0A7T7CGV0"/>
<keyword evidence="6" id="KW-1185">Reference proteome</keyword>
<dbReference type="PRINTS" id="PR00038">
    <property type="entry name" value="HTHLUXR"/>
</dbReference>
<dbReference type="RefSeq" id="WP_200086013.1">
    <property type="nucleotide sequence ID" value="NZ_CP054706.1"/>
</dbReference>
<dbReference type="Gene3D" id="3.40.50.2300">
    <property type="match status" value="1"/>
</dbReference>
<gene>
    <name evidence="5" type="ORF">HUG20_17760</name>
</gene>
<name>A0A7T7CGV0_9BACI</name>
<sequence length="243" mass="27634">MLRRTQHHLGENPTSLCSYLWLQLSGQKNDDYLLTALQENGYSAEFHRRLPKKKPLSQEKVIVLSAEESFRLLESGVLHALANAYRLCAIIPPHSPGLMERTMDSEVMILFSINQSFRQMIQHFSVARLYKTYVDPLLQNDLLQAVRRSNSGKEDHDPSAIAGHDEGVLYLDNAQASEKLTASECRVLDALLKGKSNRKIAEDDYLSVSTVNNHVSQITKKMDANDRTHTVKRVIELGWLRYS</sequence>
<dbReference type="Proteomes" id="UP000595349">
    <property type="component" value="Chromosome"/>
</dbReference>
<dbReference type="EMBL" id="CP054706">
    <property type="protein sequence ID" value="QQK81575.1"/>
    <property type="molecule type" value="Genomic_DNA"/>
</dbReference>
<evidence type="ECO:0000313" key="5">
    <source>
        <dbReference type="EMBL" id="QQK81575.1"/>
    </source>
</evidence>
<keyword evidence="1" id="KW-0805">Transcription regulation</keyword>
<protein>
    <submittedName>
        <fullName evidence="5">Response regulator transcription factor</fullName>
    </submittedName>
</protein>
<reference evidence="5 6" key="1">
    <citation type="submission" date="2020-06" db="EMBL/GenBank/DDBJ databases">
        <title>Genomic analysis of Salicibibacter sp. NKC21-4.</title>
        <authorList>
            <person name="Oh Y.J."/>
        </authorList>
    </citation>
    <scope>NUCLEOTIDE SEQUENCE [LARGE SCALE GENOMIC DNA]</scope>
    <source>
        <strain evidence="5 6">NKC21-4</strain>
    </source>
</reference>
<organism evidence="5 6">
    <name type="scientific">Salicibibacter cibi</name>
    <dbReference type="NCBI Taxonomy" id="2743001"/>
    <lineage>
        <taxon>Bacteria</taxon>
        <taxon>Bacillati</taxon>
        <taxon>Bacillota</taxon>
        <taxon>Bacilli</taxon>
        <taxon>Bacillales</taxon>
        <taxon>Bacillaceae</taxon>
        <taxon>Salicibibacter</taxon>
    </lineage>
</organism>